<dbReference type="AlphaFoldDB" id="A0A0F9Z841"/>
<dbReference type="GeneID" id="36318711"/>
<dbReference type="RefSeq" id="XP_024329861.1">
    <property type="nucleotide sequence ID" value="XM_024473814.1"/>
</dbReference>
<evidence type="ECO:0000313" key="1">
    <source>
        <dbReference type="EMBL" id="KKO74119.1"/>
    </source>
</evidence>
<evidence type="ECO:0000313" key="2">
    <source>
        <dbReference type="Proteomes" id="UP000034350"/>
    </source>
</evidence>
<dbReference type="Proteomes" id="UP000034350">
    <property type="component" value="Unassembled WGS sequence"/>
</dbReference>
<comment type="caution">
    <text evidence="1">The sequence shown here is derived from an EMBL/GenBank/DDBJ whole genome shotgun (WGS) entry which is preliminary data.</text>
</comment>
<name>A0A0F9Z841_9MICR</name>
<protein>
    <submittedName>
        <fullName evidence="1">Uncharacterized protein</fullName>
    </submittedName>
</protein>
<proteinExistence type="predicted"/>
<reference evidence="1 2" key="1">
    <citation type="journal article" date="2015" name="Environ. Microbiol.">
        <title>Genome analyses suggest the presence of polyploidy and recent human-driven expansions in eight global populations of the honeybee pathogen Nosema ceranae.</title>
        <authorList>
            <person name="Pelin A."/>
            <person name="Selman M."/>
            <person name="Aris-Brosou S."/>
            <person name="Farinelli L."/>
            <person name="Corradi N."/>
        </authorList>
    </citation>
    <scope>NUCLEOTIDE SEQUENCE [LARGE SCALE GENOMIC DNA]</scope>
    <source>
        <strain evidence="1 2">PA08 1199</strain>
    </source>
</reference>
<dbReference type="EMBL" id="JPQZ01000116">
    <property type="protein sequence ID" value="KKO74119.1"/>
    <property type="molecule type" value="Genomic_DNA"/>
</dbReference>
<dbReference type="VEuPathDB" id="MicrosporidiaDB:AAJ76_1160009299"/>
<accession>A0A0F9Z841</accession>
<gene>
    <name evidence="1" type="ORF">AAJ76_1160009299</name>
</gene>
<keyword evidence="2" id="KW-1185">Reference proteome</keyword>
<sequence length="47" mass="5525">MKNLSNNVIKSIRGKEKIAYESFFYNLRNILLVNLSGDAIRKDVLYY</sequence>
<organism evidence="1 2">
    <name type="scientific">Vairimorpha ceranae</name>
    <dbReference type="NCBI Taxonomy" id="40302"/>
    <lineage>
        <taxon>Eukaryota</taxon>
        <taxon>Fungi</taxon>
        <taxon>Fungi incertae sedis</taxon>
        <taxon>Microsporidia</taxon>
        <taxon>Nosematidae</taxon>
        <taxon>Vairimorpha</taxon>
    </lineage>
</organism>